<dbReference type="InterPro" id="IPR036597">
    <property type="entry name" value="Fido-like_dom_sf"/>
</dbReference>
<keyword evidence="2" id="KW-0067">ATP-binding</keyword>
<reference evidence="5 6" key="1">
    <citation type="journal article" date="2015" name="Antonie Van Leeuwenhoek">
        <title>Oricola cellulosilytica gen. nov., sp. nov., a cellulose-degrading bacterium of the family Phyllobacteriaceae isolated from surface seashore water, and emended descriptions of Mesorhizobium loti and Phyllobacterium myrsinacearum.</title>
        <authorList>
            <person name="Hameed A."/>
            <person name="Shahina M."/>
            <person name="Lai W.A."/>
            <person name="Lin S.Y."/>
            <person name="Young L.S."/>
            <person name="Liu Y.C."/>
            <person name="Hsu Y.H."/>
            <person name="Young C.C."/>
        </authorList>
    </citation>
    <scope>NUCLEOTIDE SEQUENCE [LARGE SCALE GENOMIC DNA]</scope>
    <source>
        <strain evidence="5 6">KCTC 52183</strain>
    </source>
</reference>
<feature type="binding site" evidence="2">
    <location>
        <begin position="447"/>
        <end position="454"/>
    </location>
    <ligand>
        <name>ATP</name>
        <dbReference type="ChEBI" id="CHEBI:30616"/>
    </ligand>
</feature>
<dbReference type="InterPro" id="IPR003812">
    <property type="entry name" value="Fido"/>
</dbReference>
<dbReference type="InterPro" id="IPR040198">
    <property type="entry name" value="Fido_containing"/>
</dbReference>
<evidence type="ECO:0000313" key="6">
    <source>
        <dbReference type="Proteomes" id="UP000291301"/>
    </source>
</evidence>
<dbReference type="OrthoDB" id="9813719at2"/>
<dbReference type="PROSITE" id="PS51459">
    <property type="entry name" value="FIDO"/>
    <property type="match status" value="1"/>
</dbReference>
<evidence type="ECO:0000256" key="1">
    <source>
        <dbReference type="PIRSR" id="PIRSR640198-1"/>
    </source>
</evidence>
<dbReference type="PANTHER" id="PTHR13504">
    <property type="entry name" value="FIDO DOMAIN-CONTAINING PROTEIN DDB_G0283145"/>
    <property type="match status" value="1"/>
</dbReference>
<dbReference type="Proteomes" id="UP000291301">
    <property type="component" value="Unassembled WGS sequence"/>
</dbReference>
<comment type="caution">
    <text evidence="5">The sequence shown here is derived from an EMBL/GenBank/DDBJ whole genome shotgun (WGS) entry which is preliminary data.</text>
</comment>
<dbReference type="GO" id="GO:0005524">
    <property type="term" value="F:ATP binding"/>
    <property type="evidence" value="ECO:0007669"/>
    <property type="project" value="UniProtKB-KW"/>
</dbReference>
<evidence type="ECO:0000256" key="3">
    <source>
        <dbReference type="SAM" id="MobiDB-lite"/>
    </source>
</evidence>
<evidence type="ECO:0000259" key="4">
    <source>
        <dbReference type="PROSITE" id="PS51459"/>
    </source>
</evidence>
<proteinExistence type="predicted"/>
<keyword evidence="2" id="KW-0547">Nucleotide-binding</keyword>
<feature type="region of interest" description="Disordered" evidence="3">
    <location>
        <begin position="514"/>
        <end position="536"/>
    </location>
</feature>
<dbReference type="SUPFAM" id="SSF140931">
    <property type="entry name" value="Fic-like"/>
    <property type="match status" value="1"/>
</dbReference>
<feature type="active site" evidence="1">
    <location>
        <position position="443"/>
    </location>
</feature>
<dbReference type="PANTHER" id="PTHR13504:SF38">
    <property type="entry name" value="FIDO DOMAIN-CONTAINING PROTEIN"/>
    <property type="match status" value="1"/>
</dbReference>
<name>A0A4R0P8F9_9HYPH</name>
<organism evidence="5 6">
    <name type="scientific">Oricola cellulosilytica</name>
    <dbReference type="NCBI Taxonomy" id="1429082"/>
    <lineage>
        <taxon>Bacteria</taxon>
        <taxon>Pseudomonadati</taxon>
        <taxon>Pseudomonadota</taxon>
        <taxon>Alphaproteobacteria</taxon>
        <taxon>Hyphomicrobiales</taxon>
        <taxon>Ahrensiaceae</taxon>
        <taxon>Oricola</taxon>
    </lineage>
</organism>
<gene>
    <name evidence="5" type="ORF">E0D97_12750</name>
</gene>
<dbReference type="RefSeq" id="WP_131569514.1">
    <property type="nucleotide sequence ID" value="NZ_JAINFK010000006.1"/>
</dbReference>
<dbReference type="AlphaFoldDB" id="A0A4R0P8F9"/>
<accession>A0A4R0P8F9</accession>
<feature type="domain" description="Fido" evidence="4">
    <location>
        <begin position="357"/>
        <end position="501"/>
    </location>
</feature>
<dbReference type="EMBL" id="SJST01000005">
    <property type="protein sequence ID" value="TCD13353.1"/>
    <property type="molecule type" value="Genomic_DNA"/>
</dbReference>
<evidence type="ECO:0000313" key="5">
    <source>
        <dbReference type="EMBL" id="TCD13353.1"/>
    </source>
</evidence>
<dbReference type="Pfam" id="PF02661">
    <property type="entry name" value="Fic"/>
    <property type="match status" value="1"/>
</dbReference>
<protein>
    <submittedName>
        <fullName evidence="5">Cell filamentation protein Fic</fullName>
    </submittedName>
</protein>
<feature type="compositionally biased region" description="Basic and acidic residues" evidence="3">
    <location>
        <begin position="515"/>
        <end position="536"/>
    </location>
</feature>
<dbReference type="Gene3D" id="1.10.3290.10">
    <property type="entry name" value="Fido-like domain"/>
    <property type="match status" value="1"/>
</dbReference>
<keyword evidence="6" id="KW-1185">Reference proteome</keyword>
<evidence type="ECO:0000256" key="2">
    <source>
        <dbReference type="PIRSR" id="PIRSR640198-2"/>
    </source>
</evidence>
<sequence>MATPSEKLAESLEVLKALQDDGAVAIRSDSLTRTHRERLLKNGFLQEMMKGWYIPSSPNDRDGDTTPWYASFWDFCAAYLRERFGTTWCIAPEQSLKLHAGNRAVPAQLLVRAEKGGNKPTKLMHGTSIFDVRAALPPGKDIVEEDNLRLYKPAAALVEASAGFFAQSPTDARTALALFADASEILAHLLEGGHSVVAGRLAGAFRNIGRERIADDIVKNMEAAGYNVRETDPFESRLQFDLPARERSAYAGRIRLMWQAMRADIADNFPPAPGRPNDIEAYLKRLDDIYVTDAYHSLSIEGYRVSPALIERVRSGNSNPDQDEQDREHRDALAARGYHLAFQAVKTSVRTVLGNENPGTVADRDHGDWYRELFAPSVTAGLVRPADLAGYRSDRVFIRSSMHVPLAPHAVRDAMPVFFELLAAEKDPAVRVVLGHFIFVYVHPYMDGNGRMGRFLMNVMLASGGYPWTAIPVERRNDYMAALEQASVKQNITPFASFLGGLVNDGLRGTAVAKVPDEAQARQQRDAGPEREGTGQ</sequence>